<dbReference type="AlphaFoldDB" id="A0A0A9GCA7"/>
<reference evidence="2" key="2">
    <citation type="journal article" date="2015" name="Data Brief">
        <title>Shoot transcriptome of the giant reed, Arundo donax.</title>
        <authorList>
            <person name="Barrero R.A."/>
            <person name="Guerrero F.D."/>
            <person name="Moolhuijzen P."/>
            <person name="Goolsby J.A."/>
            <person name="Tidwell J."/>
            <person name="Bellgard S.E."/>
            <person name="Bellgard M.I."/>
        </authorList>
    </citation>
    <scope>NUCLEOTIDE SEQUENCE</scope>
    <source>
        <tissue evidence="2">Shoot tissue taken approximately 20 cm above the soil surface</tissue>
    </source>
</reference>
<feature type="region of interest" description="Disordered" evidence="1">
    <location>
        <begin position="20"/>
        <end position="73"/>
    </location>
</feature>
<dbReference type="EMBL" id="GBRH01177725">
    <property type="protein sequence ID" value="JAE20171.1"/>
    <property type="molecule type" value="Transcribed_RNA"/>
</dbReference>
<organism evidence="2">
    <name type="scientific">Arundo donax</name>
    <name type="common">Giant reed</name>
    <name type="synonym">Donax arundinaceus</name>
    <dbReference type="NCBI Taxonomy" id="35708"/>
    <lineage>
        <taxon>Eukaryota</taxon>
        <taxon>Viridiplantae</taxon>
        <taxon>Streptophyta</taxon>
        <taxon>Embryophyta</taxon>
        <taxon>Tracheophyta</taxon>
        <taxon>Spermatophyta</taxon>
        <taxon>Magnoliopsida</taxon>
        <taxon>Liliopsida</taxon>
        <taxon>Poales</taxon>
        <taxon>Poaceae</taxon>
        <taxon>PACMAD clade</taxon>
        <taxon>Arundinoideae</taxon>
        <taxon>Arundineae</taxon>
        <taxon>Arundo</taxon>
    </lineage>
</organism>
<evidence type="ECO:0000256" key="1">
    <source>
        <dbReference type="SAM" id="MobiDB-lite"/>
    </source>
</evidence>
<feature type="compositionally biased region" description="Low complexity" evidence="1">
    <location>
        <begin position="20"/>
        <end position="29"/>
    </location>
</feature>
<evidence type="ECO:0000313" key="2">
    <source>
        <dbReference type="EMBL" id="JAE20171.1"/>
    </source>
</evidence>
<feature type="compositionally biased region" description="Basic and acidic residues" evidence="1">
    <location>
        <begin position="64"/>
        <end position="73"/>
    </location>
</feature>
<protein>
    <submittedName>
        <fullName evidence="2">Uncharacterized protein</fullName>
    </submittedName>
</protein>
<sequence>MVVQQDVGVPVAVVLGAGAPGTATAVPARGGRHGGRGRERSSKPPPRGSRRRAQHVQVSLAPKQGEHLARERERVEGKRFRAFRAAVLRLPGLSALLPPL</sequence>
<reference evidence="2" key="1">
    <citation type="submission" date="2014-09" db="EMBL/GenBank/DDBJ databases">
        <authorList>
            <person name="Magalhaes I.L.F."/>
            <person name="Oliveira U."/>
            <person name="Santos F.R."/>
            <person name="Vidigal T.H.D.A."/>
            <person name="Brescovit A.D."/>
            <person name="Santos A.J."/>
        </authorList>
    </citation>
    <scope>NUCLEOTIDE SEQUENCE</scope>
    <source>
        <tissue evidence="2">Shoot tissue taken approximately 20 cm above the soil surface</tissue>
    </source>
</reference>
<proteinExistence type="predicted"/>
<name>A0A0A9GCA7_ARUDO</name>
<accession>A0A0A9GCA7</accession>